<proteinExistence type="inferred from homology"/>
<dbReference type="Proteomes" id="UP000004188">
    <property type="component" value="Unassembled WGS sequence"/>
</dbReference>
<sequence>MMNRFYHPDTISAHSEINLSEDASKHLVKSLRLKPSDKIILFNGDGFDYHGEVSDIDKKNVKIAVNEKKHNASEAVIDISILQSVTSRDKLDFIFQKNTELGIKNFYLINTERVNFKIPQSKIENRIEHLKKVVISACEQSGRSKIPTVHETILGLNKLTNEDDHSCKLILNPYTDYSLSNLRNNDLINKKSFQILIGPEGGFSEAEIKVAENAGFKSLSLGKRVLRTETASLSIASAILALTNNFV</sequence>
<feature type="domain" description="Ribosomal RNA small subunit methyltransferase E methyltransferase" evidence="13">
    <location>
        <begin position="77"/>
        <end position="239"/>
    </location>
</feature>
<dbReference type="CDD" id="cd18084">
    <property type="entry name" value="RsmE-like"/>
    <property type="match status" value="1"/>
</dbReference>
<evidence type="ECO:0000256" key="7">
    <source>
        <dbReference type="ARBA" id="ARBA00022603"/>
    </source>
</evidence>
<evidence type="ECO:0000256" key="8">
    <source>
        <dbReference type="ARBA" id="ARBA00022679"/>
    </source>
</evidence>
<evidence type="ECO:0000259" key="13">
    <source>
        <dbReference type="Pfam" id="PF04452"/>
    </source>
</evidence>
<dbReference type="NCBIfam" id="TIGR00046">
    <property type="entry name" value="RsmE family RNA methyltransferase"/>
    <property type="match status" value="1"/>
</dbReference>
<comment type="similarity">
    <text evidence="2 12">Belongs to the RNA methyltransferase RsmE family.</text>
</comment>
<accession>B6BWG0</accession>
<keyword evidence="16" id="KW-1185">Reference proteome</keyword>
<dbReference type="AlphaFoldDB" id="B6BWG0"/>
<dbReference type="STRING" id="314607.KB13_221"/>
<dbReference type="InterPro" id="IPR029026">
    <property type="entry name" value="tRNA_m1G_MTases_N"/>
</dbReference>
<dbReference type="Pfam" id="PF20260">
    <property type="entry name" value="PUA_4"/>
    <property type="match status" value="1"/>
</dbReference>
<keyword evidence="6 12" id="KW-0698">rRNA processing</keyword>
<dbReference type="Gene3D" id="2.40.240.20">
    <property type="entry name" value="Hypothetical PUA domain-like, domain 1"/>
    <property type="match status" value="1"/>
</dbReference>
<gene>
    <name evidence="15" type="ORF">KB13_221</name>
</gene>
<keyword evidence="9 12" id="KW-0949">S-adenosyl-L-methionine</keyword>
<comment type="function">
    <text evidence="10 12">Specifically methylates the N3 position of the uracil ring of uridine 1498 (m3U1498) in 16S rRNA. Acts on the fully assembled 30S ribosomal subunit.</text>
</comment>
<comment type="catalytic activity">
    <reaction evidence="11 12">
        <text>uridine(1498) in 16S rRNA + S-adenosyl-L-methionine = N(3)-methyluridine(1498) in 16S rRNA + S-adenosyl-L-homocysteine + H(+)</text>
        <dbReference type="Rhea" id="RHEA:42920"/>
        <dbReference type="Rhea" id="RHEA-COMP:10283"/>
        <dbReference type="Rhea" id="RHEA-COMP:10284"/>
        <dbReference type="ChEBI" id="CHEBI:15378"/>
        <dbReference type="ChEBI" id="CHEBI:57856"/>
        <dbReference type="ChEBI" id="CHEBI:59789"/>
        <dbReference type="ChEBI" id="CHEBI:65315"/>
        <dbReference type="ChEBI" id="CHEBI:74502"/>
        <dbReference type="EC" id="2.1.1.193"/>
    </reaction>
</comment>
<dbReference type="InterPro" id="IPR029028">
    <property type="entry name" value="Alpha/beta_knot_MTases"/>
</dbReference>
<evidence type="ECO:0000313" key="16">
    <source>
        <dbReference type="Proteomes" id="UP000004188"/>
    </source>
</evidence>
<dbReference type="EC" id="2.1.1.193" evidence="3 12"/>
<dbReference type="NCBIfam" id="NF008692">
    <property type="entry name" value="PRK11713.1-5"/>
    <property type="match status" value="1"/>
</dbReference>
<dbReference type="PANTHER" id="PTHR30027">
    <property type="entry name" value="RIBOSOMAL RNA SMALL SUBUNIT METHYLTRANSFERASE E"/>
    <property type="match status" value="1"/>
</dbReference>
<dbReference type="GO" id="GO:0070475">
    <property type="term" value="P:rRNA base methylation"/>
    <property type="evidence" value="ECO:0007669"/>
    <property type="project" value="TreeGrafter"/>
</dbReference>
<dbReference type="Pfam" id="PF04452">
    <property type="entry name" value="Methyltrans_RNA"/>
    <property type="match status" value="1"/>
</dbReference>
<evidence type="ECO:0000256" key="5">
    <source>
        <dbReference type="ARBA" id="ARBA00022490"/>
    </source>
</evidence>
<organism evidence="15 16">
    <name type="scientific">beta proteobacterium KB13</name>
    <dbReference type="NCBI Taxonomy" id="314607"/>
    <lineage>
        <taxon>Bacteria</taxon>
        <taxon>Pseudomonadati</taxon>
        <taxon>Pseudomonadota</taxon>
        <taxon>Betaproteobacteria</taxon>
        <taxon>Nitrosomonadales</taxon>
        <taxon>OM43 clade</taxon>
    </lineage>
</organism>
<dbReference type="eggNOG" id="COG1385">
    <property type="taxonomic scope" value="Bacteria"/>
</dbReference>
<dbReference type="InterPro" id="IPR015947">
    <property type="entry name" value="PUA-like_sf"/>
</dbReference>
<comment type="subcellular location">
    <subcellularLocation>
        <location evidence="1 12">Cytoplasm</location>
    </subcellularLocation>
</comment>
<evidence type="ECO:0000256" key="9">
    <source>
        <dbReference type="ARBA" id="ARBA00022691"/>
    </source>
</evidence>
<dbReference type="Gene3D" id="3.40.1280.10">
    <property type="match status" value="1"/>
</dbReference>
<dbReference type="GO" id="GO:0005737">
    <property type="term" value="C:cytoplasm"/>
    <property type="evidence" value="ECO:0007669"/>
    <property type="project" value="UniProtKB-SubCell"/>
</dbReference>
<evidence type="ECO:0000313" key="15">
    <source>
        <dbReference type="EMBL" id="EDZ64089.1"/>
    </source>
</evidence>
<evidence type="ECO:0000256" key="12">
    <source>
        <dbReference type="PIRNR" id="PIRNR015601"/>
    </source>
</evidence>
<evidence type="ECO:0000256" key="1">
    <source>
        <dbReference type="ARBA" id="ARBA00004496"/>
    </source>
</evidence>
<reference evidence="16" key="1">
    <citation type="journal article" date="2012" name="Stand. Genomic Sci.">
        <title>Genome sequence of strain HIMB624, a cultured representative from the OM43 clade of marine Betaproteobacteria.</title>
        <authorList>
            <person name="Huggett M.J."/>
            <person name="Hayakawa D.H."/>
            <person name="Rappe M.S."/>
        </authorList>
    </citation>
    <scope>NUCLEOTIDE SEQUENCE [LARGE SCALE GENOMIC DNA]</scope>
    <source>
        <strain evidence="16">KB13</strain>
    </source>
</reference>
<evidence type="ECO:0000256" key="3">
    <source>
        <dbReference type="ARBA" id="ARBA00012328"/>
    </source>
</evidence>
<dbReference type="HOGENOM" id="CLU_067442_5_1_4"/>
<evidence type="ECO:0000256" key="2">
    <source>
        <dbReference type="ARBA" id="ARBA00005528"/>
    </source>
</evidence>
<keyword evidence="8 12" id="KW-0808">Transferase</keyword>
<evidence type="ECO:0000256" key="11">
    <source>
        <dbReference type="ARBA" id="ARBA00047944"/>
    </source>
</evidence>
<dbReference type="InterPro" id="IPR006700">
    <property type="entry name" value="RsmE"/>
</dbReference>
<dbReference type="PIRSF" id="PIRSF015601">
    <property type="entry name" value="MTase_slr0722"/>
    <property type="match status" value="1"/>
</dbReference>
<dbReference type="InterPro" id="IPR046887">
    <property type="entry name" value="RsmE_PUA-like"/>
</dbReference>
<dbReference type="GO" id="GO:0070042">
    <property type="term" value="F:rRNA (uridine-N3-)-methyltransferase activity"/>
    <property type="evidence" value="ECO:0007669"/>
    <property type="project" value="TreeGrafter"/>
</dbReference>
<dbReference type="SUPFAM" id="SSF88697">
    <property type="entry name" value="PUA domain-like"/>
    <property type="match status" value="1"/>
</dbReference>
<dbReference type="InterPro" id="IPR046886">
    <property type="entry name" value="RsmE_MTase_dom"/>
</dbReference>
<evidence type="ECO:0000259" key="14">
    <source>
        <dbReference type="Pfam" id="PF20260"/>
    </source>
</evidence>
<dbReference type="PANTHER" id="PTHR30027:SF3">
    <property type="entry name" value="16S RRNA (URACIL(1498)-N(3))-METHYLTRANSFERASE"/>
    <property type="match status" value="1"/>
</dbReference>
<dbReference type="SUPFAM" id="SSF75217">
    <property type="entry name" value="alpha/beta knot"/>
    <property type="match status" value="1"/>
</dbReference>
<feature type="domain" description="Ribosomal RNA small subunit methyltransferase E PUA-like" evidence="14">
    <location>
        <begin position="19"/>
        <end position="64"/>
    </location>
</feature>
<evidence type="ECO:0000256" key="4">
    <source>
        <dbReference type="ARBA" id="ARBA00013673"/>
    </source>
</evidence>
<keyword evidence="7 12" id="KW-0489">Methyltransferase</keyword>
<dbReference type="EMBL" id="DS995299">
    <property type="protein sequence ID" value="EDZ64089.1"/>
    <property type="molecule type" value="Genomic_DNA"/>
</dbReference>
<evidence type="ECO:0000256" key="6">
    <source>
        <dbReference type="ARBA" id="ARBA00022552"/>
    </source>
</evidence>
<keyword evidence="5 12" id="KW-0963">Cytoplasm</keyword>
<protein>
    <recommendedName>
        <fullName evidence="4 12">Ribosomal RNA small subunit methyltransferase E</fullName>
        <ecNumber evidence="3 12">2.1.1.193</ecNumber>
    </recommendedName>
</protein>
<evidence type="ECO:0000256" key="10">
    <source>
        <dbReference type="ARBA" id="ARBA00025699"/>
    </source>
</evidence>
<name>B6BWG0_9PROT</name>